<keyword evidence="2" id="KW-0472">Membrane</keyword>
<keyword evidence="2" id="KW-1133">Transmembrane helix</keyword>
<dbReference type="OrthoDB" id="2527908at2759"/>
<proteinExistence type="predicted"/>
<gene>
    <name evidence="3" type="ORF">D9619_008906</name>
</gene>
<feature type="region of interest" description="Disordered" evidence="1">
    <location>
        <begin position="341"/>
        <end position="366"/>
    </location>
</feature>
<feature type="compositionally biased region" description="Polar residues" evidence="1">
    <location>
        <begin position="476"/>
        <end position="485"/>
    </location>
</feature>
<feature type="region of interest" description="Disordered" evidence="1">
    <location>
        <begin position="474"/>
        <end position="533"/>
    </location>
</feature>
<comment type="caution">
    <text evidence="3">The sequence shown here is derived from an EMBL/GenBank/DDBJ whole genome shotgun (WGS) entry which is preliminary data.</text>
</comment>
<sequence length="533" mass="56415">MKWRTSDPTLEISFGDGCIYGQSVLPKIYFGSSSLYLHLQMNNNQRGRSVVHLCPASSPSLIQMIRIMVFSGATNFLLASIFVLQCVAQSNRQFQWSFRDKSLSNLPTCSPLSIVVESFDTLTDLTTGVPPYYMISYPIGGMPITSLLGSDIDNLTWTPTHPLDSEVILNVVDSTGGSGGVSANPRRVIVSANVSGSLSQCESWGVTVSGGFPPYIVMLAETNSPVVTNSTPLAVGGIIFPKRVNLGGSLVVAIADAQGQWASGTPVVHLEDRICKPALPFTPSTTSSQAVSSIPSPSATLSITSSGIIPSATSSPITSQGAPATIQVEIAFQSPRTDIVATPTSSSVTSRPMSSNPMTPSTLSNLPSSSVAQRQIKAIALGLSIPLAVILTIACGVLGFCLHQRRRRRSISQQVVYQQPSPFITTSGIIEGYEGIDNGSFEQRAFNLRRDAKMSLRTGGADLLITSSAIRDLGERSSSQATPSGQPAARALQPLSTSSFISQDPVAGHSSLRNEVEGPPDYRSHISEPLSPG</sequence>
<evidence type="ECO:0000313" key="4">
    <source>
        <dbReference type="Proteomes" id="UP000567179"/>
    </source>
</evidence>
<accession>A0A8H5BAG7</accession>
<evidence type="ECO:0000313" key="3">
    <source>
        <dbReference type="EMBL" id="KAF5319656.1"/>
    </source>
</evidence>
<evidence type="ECO:0000256" key="1">
    <source>
        <dbReference type="SAM" id="MobiDB-lite"/>
    </source>
</evidence>
<organism evidence="3 4">
    <name type="scientific">Psilocybe cf. subviscida</name>
    <dbReference type="NCBI Taxonomy" id="2480587"/>
    <lineage>
        <taxon>Eukaryota</taxon>
        <taxon>Fungi</taxon>
        <taxon>Dikarya</taxon>
        <taxon>Basidiomycota</taxon>
        <taxon>Agaricomycotina</taxon>
        <taxon>Agaricomycetes</taxon>
        <taxon>Agaricomycetidae</taxon>
        <taxon>Agaricales</taxon>
        <taxon>Agaricineae</taxon>
        <taxon>Strophariaceae</taxon>
        <taxon>Psilocybe</taxon>
    </lineage>
</organism>
<reference evidence="3 4" key="1">
    <citation type="journal article" date="2020" name="ISME J.">
        <title>Uncovering the hidden diversity of litter-decomposition mechanisms in mushroom-forming fungi.</title>
        <authorList>
            <person name="Floudas D."/>
            <person name="Bentzer J."/>
            <person name="Ahren D."/>
            <person name="Johansson T."/>
            <person name="Persson P."/>
            <person name="Tunlid A."/>
        </authorList>
    </citation>
    <scope>NUCLEOTIDE SEQUENCE [LARGE SCALE GENOMIC DNA]</scope>
    <source>
        <strain evidence="3 4">CBS 101986</strain>
    </source>
</reference>
<evidence type="ECO:0008006" key="5">
    <source>
        <dbReference type="Google" id="ProtNLM"/>
    </source>
</evidence>
<evidence type="ECO:0000256" key="2">
    <source>
        <dbReference type="SAM" id="Phobius"/>
    </source>
</evidence>
<dbReference type="AlphaFoldDB" id="A0A8H5BAG7"/>
<feature type="transmembrane region" description="Helical" evidence="2">
    <location>
        <begin position="378"/>
        <end position="402"/>
    </location>
</feature>
<name>A0A8H5BAG7_9AGAR</name>
<dbReference type="EMBL" id="JAACJJ010000029">
    <property type="protein sequence ID" value="KAF5319656.1"/>
    <property type="molecule type" value="Genomic_DNA"/>
</dbReference>
<feature type="compositionally biased region" description="Basic and acidic residues" evidence="1">
    <location>
        <begin position="512"/>
        <end position="526"/>
    </location>
</feature>
<feature type="compositionally biased region" description="Low complexity" evidence="1">
    <location>
        <begin position="342"/>
        <end position="366"/>
    </location>
</feature>
<protein>
    <recommendedName>
        <fullName evidence="5">Mid2 domain-containing protein</fullName>
    </recommendedName>
</protein>
<keyword evidence="2" id="KW-0812">Transmembrane</keyword>
<keyword evidence="4" id="KW-1185">Reference proteome</keyword>
<dbReference type="Proteomes" id="UP000567179">
    <property type="component" value="Unassembled WGS sequence"/>
</dbReference>